<gene>
    <name evidence="2" type="ORF">ElyMa_005934300</name>
</gene>
<sequence>MSFDTESGGRKRTISNASMIQRMNKPSDGSVKEYKTTSKRSTVASLGVIPQVLAGPDRVALTDPDPYISNKNKNKQAQRELTRNVQPVENFYPKRHKAKVVVWADLTVDAVDRLNESLNAEHVKQVLADIFELDNYKDNLKTGIKMDLFYYTLQFAKEQKFSPEKTSAFFSIIKKIFEVCIETPYGNLDHTFQYFKDLLLCHSVNRPPYSIELFSPHEVRKISEYTINTFFRHFKMYKYAFTPMIRLDLAINYVGMPPSPPPSDSDLKGTEGADDDAAGDDDKADEIDEERLAAREELRGMVKDFLTTESKKIEGNVEQHLKSAVASLNSQIDTMIEANVPEKGKKKK</sequence>
<comment type="caution">
    <text evidence="2">The sequence shown here is derived from an EMBL/GenBank/DDBJ whole genome shotgun (WGS) entry which is preliminary data.</text>
</comment>
<dbReference type="InterPro" id="IPR032727">
    <property type="entry name" value="CLAMP"/>
</dbReference>
<evidence type="ECO:0000313" key="2">
    <source>
        <dbReference type="EMBL" id="GFR81762.1"/>
    </source>
</evidence>
<evidence type="ECO:0000313" key="3">
    <source>
        <dbReference type="Proteomes" id="UP000762676"/>
    </source>
</evidence>
<name>A0AAV4G7Z8_9GAST</name>
<feature type="region of interest" description="Disordered" evidence="1">
    <location>
        <begin position="258"/>
        <end position="289"/>
    </location>
</feature>
<organism evidence="2 3">
    <name type="scientific">Elysia marginata</name>
    <dbReference type="NCBI Taxonomy" id="1093978"/>
    <lineage>
        <taxon>Eukaryota</taxon>
        <taxon>Metazoa</taxon>
        <taxon>Spiralia</taxon>
        <taxon>Lophotrochozoa</taxon>
        <taxon>Mollusca</taxon>
        <taxon>Gastropoda</taxon>
        <taxon>Heterobranchia</taxon>
        <taxon>Euthyneura</taxon>
        <taxon>Panpulmonata</taxon>
        <taxon>Sacoglossa</taxon>
        <taxon>Placobranchoidea</taxon>
        <taxon>Plakobranchidae</taxon>
        <taxon>Elysia</taxon>
    </lineage>
</organism>
<protein>
    <submittedName>
        <fullName evidence="2">Coiled-coil domain-containing protein C16orf93 homolog</fullName>
    </submittedName>
</protein>
<reference evidence="2 3" key="1">
    <citation type="journal article" date="2021" name="Elife">
        <title>Chloroplast acquisition without the gene transfer in kleptoplastic sea slugs, Plakobranchus ocellatus.</title>
        <authorList>
            <person name="Maeda T."/>
            <person name="Takahashi S."/>
            <person name="Yoshida T."/>
            <person name="Shimamura S."/>
            <person name="Takaki Y."/>
            <person name="Nagai Y."/>
            <person name="Toyoda A."/>
            <person name="Suzuki Y."/>
            <person name="Arimoto A."/>
            <person name="Ishii H."/>
            <person name="Satoh N."/>
            <person name="Nishiyama T."/>
            <person name="Hasebe M."/>
            <person name="Maruyama T."/>
            <person name="Minagawa J."/>
            <person name="Obokata J."/>
            <person name="Shigenobu S."/>
        </authorList>
    </citation>
    <scope>NUCLEOTIDE SEQUENCE [LARGE SCALE GENOMIC DNA]</scope>
</reference>
<dbReference type="PANTHER" id="PTHR28457:SF1">
    <property type="entry name" value="CILIA- AND FLAGELLA-ASSOCIATED PROTEIN 119"/>
    <property type="match status" value="1"/>
</dbReference>
<evidence type="ECO:0000256" key="1">
    <source>
        <dbReference type="SAM" id="MobiDB-lite"/>
    </source>
</evidence>
<dbReference type="Proteomes" id="UP000762676">
    <property type="component" value="Unassembled WGS sequence"/>
</dbReference>
<feature type="compositionally biased region" description="Acidic residues" evidence="1">
    <location>
        <begin position="272"/>
        <end position="289"/>
    </location>
</feature>
<feature type="region of interest" description="Disordered" evidence="1">
    <location>
        <begin position="1"/>
        <end position="37"/>
    </location>
</feature>
<keyword evidence="3" id="KW-1185">Reference proteome</keyword>
<dbReference type="AlphaFoldDB" id="A0AAV4G7Z8"/>
<proteinExistence type="predicted"/>
<dbReference type="EMBL" id="BMAT01011902">
    <property type="protein sequence ID" value="GFR81762.1"/>
    <property type="molecule type" value="Genomic_DNA"/>
</dbReference>
<accession>A0AAV4G7Z8</accession>
<dbReference type="PANTHER" id="PTHR28457">
    <property type="entry name" value="COILED-COIL DOMAIN-CONTAINING PROTEIN 189"/>
    <property type="match status" value="1"/>
</dbReference>
<dbReference type="Pfam" id="PF14769">
    <property type="entry name" value="CLAMP"/>
    <property type="match status" value="1"/>
</dbReference>